<evidence type="ECO:0000313" key="1">
    <source>
        <dbReference type="EMBL" id="KAK3582925.1"/>
    </source>
</evidence>
<reference evidence="1" key="2">
    <citation type="journal article" date="2021" name="Genome Biol. Evol.">
        <title>Developing a high-quality reference genome for a parasitic bivalve with doubly uniparental inheritance (Bivalvia: Unionida).</title>
        <authorList>
            <person name="Smith C.H."/>
        </authorList>
    </citation>
    <scope>NUCLEOTIDE SEQUENCE</scope>
    <source>
        <strain evidence="1">CHS0354</strain>
        <tissue evidence="1">Mantle</tissue>
    </source>
</reference>
<dbReference type="Proteomes" id="UP001195483">
    <property type="component" value="Unassembled WGS sequence"/>
</dbReference>
<dbReference type="EMBL" id="JAEAOA010000619">
    <property type="protein sequence ID" value="KAK3582925.1"/>
    <property type="molecule type" value="Genomic_DNA"/>
</dbReference>
<evidence type="ECO:0000313" key="2">
    <source>
        <dbReference type="Proteomes" id="UP001195483"/>
    </source>
</evidence>
<comment type="caution">
    <text evidence="1">The sequence shown here is derived from an EMBL/GenBank/DDBJ whole genome shotgun (WGS) entry which is preliminary data.</text>
</comment>
<dbReference type="AlphaFoldDB" id="A0AAE0S0X5"/>
<gene>
    <name evidence="1" type="ORF">CHS0354_009732</name>
</gene>
<organism evidence="1 2">
    <name type="scientific">Potamilus streckersoni</name>
    <dbReference type="NCBI Taxonomy" id="2493646"/>
    <lineage>
        <taxon>Eukaryota</taxon>
        <taxon>Metazoa</taxon>
        <taxon>Spiralia</taxon>
        <taxon>Lophotrochozoa</taxon>
        <taxon>Mollusca</taxon>
        <taxon>Bivalvia</taxon>
        <taxon>Autobranchia</taxon>
        <taxon>Heteroconchia</taxon>
        <taxon>Palaeoheterodonta</taxon>
        <taxon>Unionida</taxon>
        <taxon>Unionoidea</taxon>
        <taxon>Unionidae</taxon>
        <taxon>Ambleminae</taxon>
        <taxon>Lampsilini</taxon>
        <taxon>Potamilus</taxon>
    </lineage>
</organism>
<protein>
    <submittedName>
        <fullName evidence="1">Uncharacterized protein</fullName>
    </submittedName>
</protein>
<keyword evidence="2" id="KW-1185">Reference proteome</keyword>
<reference evidence="1" key="1">
    <citation type="journal article" date="2021" name="Genome Biol. Evol.">
        <title>A High-Quality Reference Genome for a Parasitic Bivalve with Doubly Uniparental Inheritance (Bivalvia: Unionida).</title>
        <authorList>
            <person name="Smith C.H."/>
        </authorList>
    </citation>
    <scope>NUCLEOTIDE SEQUENCE</scope>
    <source>
        <strain evidence="1">CHS0354</strain>
    </source>
</reference>
<accession>A0AAE0S0X5</accession>
<sequence length="80" mass="9227">MFSKLRLSQFAGERLRQENTDITDLADVDRATKLAEAYSELYDNEWTDAFEELKNSGLTENDAIGKLLDILVRRRDDNVC</sequence>
<reference evidence="1" key="3">
    <citation type="submission" date="2023-05" db="EMBL/GenBank/DDBJ databases">
        <authorList>
            <person name="Smith C.H."/>
        </authorList>
    </citation>
    <scope>NUCLEOTIDE SEQUENCE</scope>
    <source>
        <strain evidence="1">CHS0354</strain>
        <tissue evidence="1">Mantle</tissue>
    </source>
</reference>
<name>A0AAE0S0X5_9BIVA</name>
<proteinExistence type="predicted"/>